<protein>
    <submittedName>
        <fullName evidence="3">Uncharacterized protein</fullName>
    </submittedName>
</protein>
<dbReference type="SUPFAM" id="SSF51695">
    <property type="entry name" value="PLC-like phosphodiesterases"/>
    <property type="match status" value="1"/>
</dbReference>
<dbReference type="InterPro" id="IPR051057">
    <property type="entry name" value="PI-PLC_domain"/>
</dbReference>
<keyword evidence="1" id="KW-1133">Transmembrane helix</keyword>
<gene>
    <name evidence="3" type="ORF">ACHAWO_002783</name>
</gene>
<keyword evidence="1" id="KW-0472">Membrane</keyword>
<feature type="chain" id="PRO_5044767173" evidence="2">
    <location>
        <begin position="24"/>
        <end position="476"/>
    </location>
</feature>
<sequence length="476" mass="53805">MPILHLLLLTLCLAYHRSPCTYSTRRQFQFEHCYVPNLNPNLKLSDASFVMSHNSATGYLNARRSGNNKENNISYVSPGTKTAMTNRVLSLYGKTQVGSAYNQLNNGARALDLRPKIYANNSIGFHHGDLIDVPLASIDLDSLIQHVKQWCRDNPQELVLIFHSELVHELGYSYLSSAVETEDGGSMYYGIDAMRQVYDTGDVPYYSCEELSNLTVAEAMDMSDLSRFGGVGYLLAVDRHDICESLSYLIFYHTCTLYPNQLGYCTYTDASFCGKANWLQDRLVTCYSTENYNQQSNTFIQCTDLKKYGQYKLTLLKSYTKASANNEPSDNAYELGPPSNTYWYPFNQIQAFWQVDTPSVQLGIMHGSLLLDNNRISRVSEEMVRMVYNQEFDLVSLLAIDNVALTGLALFSVLRNACGQSTVDTDEEVPPCGRELSMPRMSSSRTLPIFWHITLCIVYGTMLALVIAMMVYRLFD</sequence>
<organism evidence="3 4">
    <name type="scientific">Cyclotella atomus</name>
    <dbReference type="NCBI Taxonomy" id="382360"/>
    <lineage>
        <taxon>Eukaryota</taxon>
        <taxon>Sar</taxon>
        <taxon>Stramenopiles</taxon>
        <taxon>Ochrophyta</taxon>
        <taxon>Bacillariophyta</taxon>
        <taxon>Coscinodiscophyceae</taxon>
        <taxon>Thalassiosirophycidae</taxon>
        <taxon>Stephanodiscales</taxon>
        <taxon>Stephanodiscaceae</taxon>
        <taxon>Cyclotella</taxon>
    </lineage>
</organism>
<evidence type="ECO:0000313" key="4">
    <source>
        <dbReference type="Proteomes" id="UP001530400"/>
    </source>
</evidence>
<proteinExistence type="predicted"/>
<accession>A0ABD3PP02</accession>
<feature type="signal peptide" evidence="2">
    <location>
        <begin position="1"/>
        <end position="23"/>
    </location>
</feature>
<keyword evidence="1" id="KW-0812">Transmembrane</keyword>
<evidence type="ECO:0000256" key="2">
    <source>
        <dbReference type="SAM" id="SignalP"/>
    </source>
</evidence>
<name>A0ABD3PP02_9STRA</name>
<feature type="transmembrane region" description="Helical" evidence="1">
    <location>
        <begin position="449"/>
        <end position="472"/>
    </location>
</feature>
<dbReference type="Proteomes" id="UP001530400">
    <property type="component" value="Unassembled WGS sequence"/>
</dbReference>
<evidence type="ECO:0000256" key="1">
    <source>
        <dbReference type="SAM" id="Phobius"/>
    </source>
</evidence>
<reference evidence="3 4" key="1">
    <citation type="submission" date="2024-10" db="EMBL/GenBank/DDBJ databases">
        <title>Updated reference genomes for cyclostephanoid diatoms.</title>
        <authorList>
            <person name="Roberts W.R."/>
            <person name="Alverson A.J."/>
        </authorList>
    </citation>
    <scope>NUCLEOTIDE SEQUENCE [LARGE SCALE GENOMIC DNA]</scope>
    <source>
        <strain evidence="3 4">AJA010-31</strain>
    </source>
</reference>
<dbReference type="InterPro" id="IPR017946">
    <property type="entry name" value="PLC-like_Pdiesterase_TIM-brl"/>
</dbReference>
<dbReference type="EMBL" id="JALLPJ020000522">
    <property type="protein sequence ID" value="KAL3789454.1"/>
    <property type="molecule type" value="Genomic_DNA"/>
</dbReference>
<dbReference type="Gene3D" id="3.20.20.190">
    <property type="entry name" value="Phosphatidylinositol (PI) phosphodiesterase"/>
    <property type="match status" value="1"/>
</dbReference>
<dbReference type="PANTHER" id="PTHR13593">
    <property type="match status" value="1"/>
</dbReference>
<keyword evidence="2" id="KW-0732">Signal</keyword>
<dbReference type="PANTHER" id="PTHR13593:SF113">
    <property type="entry name" value="SI:DKEY-266F7.9"/>
    <property type="match status" value="1"/>
</dbReference>
<comment type="caution">
    <text evidence="3">The sequence shown here is derived from an EMBL/GenBank/DDBJ whole genome shotgun (WGS) entry which is preliminary data.</text>
</comment>
<evidence type="ECO:0000313" key="3">
    <source>
        <dbReference type="EMBL" id="KAL3789454.1"/>
    </source>
</evidence>
<keyword evidence="4" id="KW-1185">Reference proteome</keyword>
<dbReference type="AlphaFoldDB" id="A0ABD3PP02"/>